<name>A0A7S3ULV7_OXYMA</name>
<dbReference type="AlphaFoldDB" id="A0A7S3ULV7"/>
<dbReference type="GO" id="GO:0016460">
    <property type="term" value="C:myosin II complex"/>
    <property type="evidence" value="ECO:0007669"/>
    <property type="project" value="TreeGrafter"/>
</dbReference>
<dbReference type="InterPro" id="IPR002048">
    <property type="entry name" value="EF_hand_dom"/>
</dbReference>
<dbReference type="Pfam" id="PF13405">
    <property type="entry name" value="EF-hand_6"/>
    <property type="match status" value="1"/>
</dbReference>
<evidence type="ECO:0000256" key="1">
    <source>
        <dbReference type="ARBA" id="ARBA00020786"/>
    </source>
</evidence>
<keyword evidence="3" id="KW-0677">Repeat</keyword>
<keyword evidence="4" id="KW-0007">Acetylation</keyword>
<evidence type="ECO:0000256" key="2">
    <source>
        <dbReference type="ARBA" id="ARBA00022723"/>
    </source>
</evidence>
<evidence type="ECO:0000313" key="6">
    <source>
        <dbReference type="EMBL" id="CAE0619199.1"/>
    </source>
</evidence>
<reference evidence="6" key="1">
    <citation type="submission" date="2021-01" db="EMBL/GenBank/DDBJ databases">
        <authorList>
            <person name="Corre E."/>
            <person name="Pelletier E."/>
            <person name="Niang G."/>
            <person name="Scheremetjew M."/>
            <person name="Finn R."/>
            <person name="Kale V."/>
            <person name="Holt S."/>
            <person name="Cochrane G."/>
            <person name="Meng A."/>
            <person name="Brown T."/>
            <person name="Cohen L."/>
        </authorList>
    </citation>
    <scope>NUCLEOTIDE SEQUENCE</scope>
    <source>
        <strain evidence="6">CCMP1795</strain>
    </source>
</reference>
<evidence type="ECO:0000259" key="5">
    <source>
        <dbReference type="PROSITE" id="PS50222"/>
    </source>
</evidence>
<sequence>MDPETEYKLHPNDIGRLRMAFETYDTTGQKYLSWEQDFPNLWRAIGCNPTQKDVERLIAENRKEGDQDHFSEDDFLKLGEKVDADNDGLDVIKEETLLEAFRTFDKNGTGTIQIEQLRYILGALGEPLEGELADSFVEFAESKQGKGGPFNYEQLIIHLMERDPGPQYNS</sequence>
<keyword evidence="2" id="KW-0479">Metal-binding</keyword>
<proteinExistence type="predicted"/>
<dbReference type="PROSITE" id="PS50222">
    <property type="entry name" value="EF_HAND_2"/>
    <property type="match status" value="1"/>
</dbReference>
<dbReference type="PANTHER" id="PTHR23048">
    <property type="entry name" value="MYOSIN LIGHT CHAIN 1, 3"/>
    <property type="match status" value="1"/>
</dbReference>
<dbReference type="Gene3D" id="1.10.238.10">
    <property type="entry name" value="EF-hand"/>
    <property type="match status" value="2"/>
</dbReference>
<dbReference type="InterPro" id="IPR050230">
    <property type="entry name" value="CALM/Myosin/TropC-like"/>
</dbReference>
<dbReference type="GO" id="GO:0005509">
    <property type="term" value="F:calcium ion binding"/>
    <property type="evidence" value="ECO:0007669"/>
    <property type="project" value="InterPro"/>
</dbReference>
<dbReference type="PANTHER" id="PTHR23048:SF0">
    <property type="entry name" value="CALMODULIN LIKE 3"/>
    <property type="match status" value="1"/>
</dbReference>
<dbReference type="InterPro" id="IPR011992">
    <property type="entry name" value="EF-hand-dom_pair"/>
</dbReference>
<dbReference type="FunFam" id="1.10.238.10:FF:000001">
    <property type="entry name" value="Calmodulin 1"/>
    <property type="match status" value="1"/>
</dbReference>
<evidence type="ECO:0000256" key="3">
    <source>
        <dbReference type="ARBA" id="ARBA00022737"/>
    </source>
</evidence>
<accession>A0A7S3ULV7</accession>
<evidence type="ECO:0000256" key="4">
    <source>
        <dbReference type="ARBA" id="ARBA00022990"/>
    </source>
</evidence>
<dbReference type="EMBL" id="HBIT01009756">
    <property type="protein sequence ID" value="CAE0619199.1"/>
    <property type="molecule type" value="Transcribed_RNA"/>
</dbReference>
<protein>
    <recommendedName>
        <fullName evidence="1">Calmodulin</fullName>
    </recommendedName>
</protein>
<dbReference type="SMART" id="SM00054">
    <property type="entry name" value="EFh"/>
    <property type="match status" value="1"/>
</dbReference>
<gene>
    <name evidence="6" type="ORF">OMAR00292_LOCUS5029</name>
</gene>
<dbReference type="SUPFAM" id="SSF47473">
    <property type="entry name" value="EF-hand"/>
    <property type="match status" value="1"/>
</dbReference>
<organism evidence="6">
    <name type="scientific">Oxyrrhis marina</name>
    <name type="common">Dinoflagellate</name>
    <dbReference type="NCBI Taxonomy" id="2969"/>
    <lineage>
        <taxon>Eukaryota</taxon>
        <taxon>Sar</taxon>
        <taxon>Alveolata</taxon>
        <taxon>Dinophyceae</taxon>
        <taxon>Oxyrrhinales</taxon>
        <taxon>Oxyrrhinaceae</taxon>
        <taxon>Oxyrrhis</taxon>
    </lineage>
</organism>
<feature type="domain" description="EF-hand" evidence="5">
    <location>
        <begin position="92"/>
        <end position="127"/>
    </location>
</feature>